<feature type="compositionally biased region" description="Polar residues" evidence="1">
    <location>
        <begin position="124"/>
        <end position="138"/>
    </location>
</feature>
<feature type="domain" description="FAD-dependent urate hydroxylase HpyO/Asp monooxygenase CreE-like FAD/NAD(P)-binding" evidence="2">
    <location>
        <begin position="15"/>
        <end position="84"/>
    </location>
</feature>
<evidence type="ECO:0000259" key="2">
    <source>
        <dbReference type="Pfam" id="PF13454"/>
    </source>
</evidence>
<sequence length="138" mass="14682">MTENGAPAARTEICVVGAGPRGISVTERLLANARQRDPSAGRLVVHLVDTMLGAGGRVWSVDQPDVLLMNTIASQITMFTNDSVTCRPYELRETRGTAYRTGAPRRERVTPARGGQRPGPLAISVSSPMSNSARPGVP</sequence>
<gene>
    <name evidence="3" type="ORF">GCM10011583_30340</name>
</gene>
<feature type="region of interest" description="Disordered" evidence="1">
    <location>
        <begin position="95"/>
        <end position="138"/>
    </location>
</feature>
<comment type="caution">
    <text evidence="3">The sequence shown here is derived from an EMBL/GenBank/DDBJ whole genome shotgun (WGS) entry which is preliminary data.</text>
</comment>
<dbReference type="RefSeq" id="WP_229700876.1">
    <property type="nucleotide sequence ID" value="NZ_BMMV01000008.1"/>
</dbReference>
<name>A0ABQ2E5G8_9ACTN</name>
<dbReference type="EMBL" id="BMMV01000008">
    <property type="protein sequence ID" value="GGJ96758.1"/>
    <property type="molecule type" value="Genomic_DNA"/>
</dbReference>
<dbReference type="InterPro" id="IPR038732">
    <property type="entry name" value="HpyO/CreE_NAD-binding"/>
</dbReference>
<reference evidence="4" key="1">
    <citation type="journal article" date="2019" name="Int. J. Syst. Evol. Microbiol.">
        <title>The Global Catalogue of Microorganisms (GCM) 10K type strain sequencing project: providing services to taxonomists for standard genome sequencing and annotation.</title>
        <authorList>
            <consortium name="The Broad Institute Genomics Platform"/>
            <consortium name="The Broad Institute Genome Sequencing Center for Infectious Disease"/>
            <person name="Wu L."/>
            <person name="Ma J."/>
        </authorList>
    </citation>
    <scope>NUCLEOTIDE SEQUENCE [LARGE SCALE GENOMIC DNA]</scope>
    <source>
        <strain evidence="4">CGMCC 4.7275</strain>
    </source>
</reference>
<dbReference type="Proteomes" id="UP000660265">
    <property type="component" value="Unassembled WGS sequence"/>
</dbReference>
<dbReference type="Pfam" id="PF13454">
    <property type="entry name" value="NAD_binding_9"/>
    <property type="match status" value="1"/>
</dbReference>
<organism evidence="3 4">
    <name type="scientific">Streptomyces camponoticapitis</name>
    <dbReference type="NCBI Taxonomy" id="1616125"/>
    <lineage>
        <taxon>Bacteria</taxon>
        <taxon>Bacillati</taxon>
        <taxon>Actinomycetota</taxon>
        <taxon>Actinomycetes</taxon>
        <taxon>Kitasatosporales</taxon>
        <taxon>Streptomycetaceae</taxon>
        <taxon>Streptomyces</taxon>
    </lineage>
</organism>
<protein>
    <recommendedName>
        <fullName evidence="2">FAD-dependent urate hydroxylase HpyO/Asp monooxygenase CreE-like FAD/NAD(P)-binding domain-containing protein</fullName>
    </recommendedName>
</protein>
<proteinExistence type="predicted"/>
<accession>A0ABQ2E5G8</accession>
<evidence type="ECO:0000313" key="4">
    <source>
        <dbReference type="Proteomes" id="UP000660265"/>
    </source>
</evidence>
<evidence type="ECO:0000313" key="3">
    <source>
        <dbReference type="EMBL" id="GGJ96758.1"/>
    </source>
</evidence>
<evidence type="ECO:0000256" key="1">
    <source>
        <dbReference type="SAM" id="MobiDB-lite"/>
    </source>
</evidence>
<keyword evidence="4" id="KW-1185">Reference proteome</keyword>